<comment type="caution">
    <text evidence="1">The sequence shown here is derived from an EMBL/GenBank/DDBJ whole genome shotgun (WGS) entry which is preliminary data.</text>
</comment>
<protein>
    <submittedName>
        <fullName evidence="1">Uncharacterized protein</fullName>
    </submittedName>
</protein>
<proteinExistence type="predicted"/>
<keyword evidence="2" id="KW-1185">Reference proteome</keyword>
<sequence length="225" mass="25557">MHGILINTRQASWIDKSTKGFEKNEATMEDITCRVACVITPGKVQLIKSIIFGVHAYWAHVFLLPKEVIKDIEQTCTTFLWTRTITMSRRAFVSWETICKPHAVARKDCLWILWVHSYFIKTREIETVLIPKSASSWIVTNILGSGDGKLLIRLLWGRLCSWLGCHKSMLYREKEQNQIPKGKNVPKHGLEGGRDAYSSPRLAKGKLVACTSKSKFVSLGMIYSS</sequence>
<dbReference type="AlphaFoldDB" id="A0A9J5ZCA2"/>
<dbReference type="PANTHER" id="PTHR33116">
    <property type="entry name" value="REVERSE TRANSCRIPTASE ZINC-BINDING DOMAIN-CONTAINING PROTEIN-RELATED-RELATED"/>
    <property type="match status" value="1"/>
</dbReference>
<accession>A0A9J5ZCA2</accession>
<evidence type="ECO:0000313" key="2">
    <source>
        <dbReference type="Proteomes" id="UP000824120"/>
    </source>
</evidence>
<name>A0A9J5ZCA2_SOLCO</name>
<gene>
    <name evidence="1" type="ORF">H5410_021555</name>
</gene>
<dbReference type="OrthoDB" id="1305699at2759"/>
<organism evidence="1 2">
    <name type="scientific">Solanum commersonii</name>
    <name type="common">Commerson's wild potato</name>
    <name type="synonym">Commerson's nightshade</name>
    <dbReference type="NCBI Taxonomy" id="4109"/>
    <lineage>
        <taxon>Eukaryota</taxon>
        <taxon>Viridiplantae</taxon>
        <taxon>Streptophyta</taxon>
        <taxon>Embryophyta</taxon>
        <taxon>Tracheophyta</taxon>
        <taxon>Spermatophyta</taxon>
        <taxon>Magnoliopsida</taxon>
        <taxon>eudicotyledons</taxon>
        <taxon>Gunneridae</taxon>
        <taxon>Pentapetalae</taxon>
        <taxon>asterids</taxon>
        <taxon>lamiids</taxon>
        <taxon>Solanales</taxon>
        <taxon>Solanaceae</taxon>
        <taxon>Solanoideae</taxon>
        <taxon>Solaneae</taxon>
        <taxon>Solanum</taxon>
    </lineage>
</organism>
<evidence type="ECO:0000313" key="1">
    <source>
        <dbReference type="EMBL" id="KAG5610274.1"/>
    </source>
</evidence>
<dbReference type="EMBL" id="JACXVP010000004">
    <property type="protein sequence ID" value="KAG5610274.1"/>
    <property type="molecule type" value="Genomic_DNA"/>
</dbReference>
<dbReference type="Proteomes" id="UP000824120">
    <property type="component" value="Chromosome 4"/>
</dbReference>
<dbReference type="PANTHER" id="PTHR33116:SF66">
    <property type="entry name" value="REVERSE TRANSCRIPTASE ZINC-BINDING DOMAIN-CONTAINING PROTEIN"/>
    <property type="match status" value="1"/>
</dbReference>
<reference evidence="1 2" key="1">
    <citation type="submission" date="2020-09" db="EMBL/GenBank/DDBJ databases">
        <title>De no assembly of potato wild relative species, Solanum commersonii.</title>
        <authorList>
            <person name="Cho K."/>
        </authorList>
    </citation>
    <scope>NUCLEOTIDE SEQUENCE [LARGE SCALE GENOMIC DNA]</scope>
    <source>
        <strain evidence="1">LZ3.2</strain>
        <tissue evidence="1">Leaf</tissue>
    </source>
</reference>